<dbReference type="PROSITE" id="PS00445">
    <property type="entry name" value="FGGY_KINASES_2"/>
    <property type="match status" value="1"/>
</dbReference>
<dbReference type="InterPro" id="IPR000577">
    <property type="entry name" value="Carb_kinase_FGGY"/>
</dbReference>
<keyword evidence="2 4" id="KW-0808">Transferase</keyword>
<dbReference type="PIRSF" id="PIRSF000538">
    <property type="entry name" value="GlpK"/>
    <property type="match status" value="1"/>
</dbReference>
<dbReference type="GO" id="GO:0005975">
    <property type="term" value="P:carbohydrate metabolic process"/>
    <property type="evidence" value="ECO:0007669"/>
    <property type="project" value="InterPro"/>
</dbReference>
<evidence type="ECO:0000259" key="5">
    <source>
        <dbReference type="Pfam" id="PF00370"/>
    </source>
</evidence>
<accession>A0A1M6J690</accession>
<evidence type="ECO:0000313" key="7">
    <source>
        <dbReference type="EMBL" id="SHJ42206.1"/>
    </source>
</evidence>
<dbReference type="Proteomes" id="UP000184301">
    <property type="component" value="Unassembled WGS sequence"/>
</dbReference>
<protein>
    <submittedName>
        <fullName evidence="7">Xylulokinase</fullName>
    </submittedName>
</protein>
<evidence type="ECO:0000256" key="3">
    <source>
        <dbReference type="ARBA" id="ARBA00022777"/>
    </source>
</evidence>
<comment type="similarity">
    <text evidence="1 4">Belongs to the FGGY kinase family.</text>
</comment>
<dbReference type="InterPro" id="IPR018483">
    <property type="entry name" value="Carb_kinase_FGGY_CS"/>
</dbReference>
<evidence type="ECO:0000256" key="2">
    <source>
        <dbReference type="ARBA" id="ARBA00022679"/>
    </source>
</evidence>
<dbReference type="GO" id="GO:0016773">
    <property type="term" value="F:phosphotransferase activity, alcohol group as acceptor"/>
    <property type="evidence" value="ECO:0007669"/>
    <property type="project" value="InterPro"/>
</dbReference>
<evidence type="ECO:0000256" key="1">
    <source>
        <dbReference type="ARBA" id="ARBA00009156"/>
    </source>
</evidence>
<sequence>MSTQVFIGCDIGTSGTKAVATDINGTILSQASKTYGIIQPHNNWAEQDPEVWLRAATDTIRSVVLALPSDVRVSSICISALYGGTGAMCDENMTSVRPAIIWMDRRAEEEGKELADSIGEEEIFRVSGNGIDSYFGYTKLIWVKKHEPELWARIRHIIPIHSYIIYKMTGRLTVDYCSAGNVGGIYDYAAHTWSETMCDSMGIPYDALPKDFHEPSEIIGELNSDYQKLLGLPYPVSICAGTVDCIASMLSAGIVHPGDNAAVLGTSLNWGYIHTGTPDNPNLVSMPYCISPSSCSYTYGGASTSGALPRWFSLNFIGDDKGASYDALEKMIRDQKIGPGSDGLIALPYFMGERTPIWDEKATGVLFGLTLSHTKAHIYRALLEAVAYSLCHIMESMTDPNIQITKIVLVGGGARSAIWKQIFADVTGLPIFTPVQEIEAPLGDAFMAAVGSGAIDDYAQMESWITMNPAIEPDIKSHKIYQKYYTLYKELYPALSQTMANRADMLNDI</sequence>
<dbReference type="CDD" id="cd07804">
    <property type="entry name" value="ASKHA_NBD_FGGY_RrXK-like"/>
    <property type="match status" value="1"/>
</dbReference>
<dbReference type="Gene3D" id="3.30.420.40">
    <property type="match status" value="2"/>
</dbReference>
<evidence type="ECO:0000256" key="4">
    <source>
        <dbReference type="RuleBase" id="RU003733"/>
    </source>
</evidence>
<dbReference type="STRING" id="1121950.SAMN02745243_00560"/>
<reference evidence="7 8" key="1">
    <citation type="submission" date="2016-11" db="EMBL/GenBank/DDBJ databases">
        <authorList>
            <person name="Jaros S."/>
            <person name="Januszkiewicz K."/>
            <person name="Wedrychowicz H."/>
        </authorList>
    </citation>
    <scope>NUCLEOTIDE SEQUENCE [LARGE SCALE GENOMIC DNA]</scope>
    <source>
        <strain evidence="7 8">DSM 15480</strain>
    </source>
</reference>
<dbReference type="PROSITE" id="PS01228">
    <property type="entry name" value="COF_1"/>
    <property type="match status" value="1"/>
</dbReference>
<dbReference type="PANTHER" id="PTHR43095">
    <property type="entry name" value="SUGAR KINASE"/>
    <property type="match status" value="1"/>
</dbReference>
<organism evidence="7 8">
    <name type="scientific">Hespellia stercorisuis DSM 15480</name>
    <dbReference type="NCBI Taxonomy" id="1121950"/>
    <lineage>
        <taxon>Bacteria</taxon>
        <taxon>Bacillati</taxon>
        <taxon>Bacillota</taxon>
        <taxon>Clostridia</taxon>
        <taxon>Lachnospirales</taxon>
        <taxon>Lachnospiraceae</taxon>
        <taxon>Hespellia</taxon>
    </lineage>
</organism>
<evidence type="ECO:0000259" key="6">
    <source>
        <dbReference type="Pfam" id="PF02782"/>
    </source>
</evidence>
<dbReference type="Pfam" id="PF00370">
    <property type="entry name" value="FGGY_N"/>
    <property type="match status" value="1"/>
</dbReference>
<dbReference type="InterPro" id="IPR050406">
    <property type="entry name" value="FGGY_Carb_Kinase"/>
</dbReference>
<dbReference type="OrthoDB" id="9805576at2"/>
<dbReference type="InterPro" id="IPR018484">
    <property type="entry name" value="FGGY_N"/>
</dbReference>
<dbReference type="PANTHER" id="PTHR43095:SF5">
    <property type="entry name" value="XYLULOSE KINASE"/>
    <property type="match status" value="1"/>
</dbReference>
<evidence type="ECO:0000313" key="8">
    <source>
        <dbReference type="Proteomes" id="UP000184301"/>
    </source>
</evidence>
<dbReference type="AlphaFoldDB" id="A0A1M6J690"/>
<keyword evidence="8" id="KW-1185">Reference proteome</keyword>
<gene>
    <name evidence="7" type="ORF">SAMN02745243_00560</name>
</gene>
<dbReference type="EMBL" id="FQZY01000008">
    <property type="protein sequence ID" value="SHJ42206.1"/>
    <property type="molecule type" value="Genomic_DNA"/>
</dbReference>
<dbReference type="SUPFAM" id="SSF53067">
    <property type="entry name" value="Actin-like ATPase domain"/>
    <property type="match status" value="2"/>
</dbReference>
<dbReference type="RefSeq" id="WP_084533888.1">
    <property type="nucleotide sequence ID" value="NZ_FQZY01000008.1"/>
</dbReference>
<dbReference type="InterPro" id="IPR043129">
    <property type="entry name" value="ATPase_NBD"/>
</dbReference>
<feature type="domain" description="Carbohydrate kinase FGGY N-terminal" evidence="5">
    <location>
        <begin position="6"/>
        <end position="250"/>
    </location>
</feature>
<proteinExistence type="inferred from homology"/>
<feature type="domain" description="Carbohydrate kinase FGGY C-terminal" evidence="6">
    <location>
        <begin position="261"/>
        <end position="450"/>
    </location>
</feature>
<dbReference type="Pfam" id="PF02782">
    <property type="entry name" value="FGGY_C"/>
    <property type="match status" value="1"/>
</dbReference>
<dbReference type="GO" id="GO:0016301">
    <property type="term" value="F:kinase activity"/>
    <property type="evidence" value="ECO:0007669"/>
    <property type="project" value="UniProtKB-KW"/>
</dbReference>
<dbReference type="InterPro" id="IPR018485">
    <property type="entry name" value="FGGY_C"/>
</dbReference>
<keyword evidence="3 4" id="KW-0418">Kinase</keyword>
<name>A0A1M6J690_9FIRM</name>